<dbReference type="SMART" id="SM00320">
    <property type="entry name" value="WD40"/>
    <property type="match status" value="3"/>
</dbReference>
<dbReference type="PANTHER" id="PTHR32215">
    <property type="entry name" value="CILIA- AND FLAGELLA-ASSOCIATED PROTEIN 57"/>
    <property type="match status" value="1"/>
</dbReference>
<evidence type="ECO:0000313" key="3">
    <source>
        <dbReference type="Proteomes" id="UP000747399"/>
    </source>
</evidence>
<sequence length="470" mass="50442">MAERKVVHMQFQGDNVDGKPEDRAMAPVLVPIMAVGMTSVPGGVCLLGKDTAVYPVGRTLAMYCPSQPSTVRISEPLRAVRGITALTLSPNKKFLAAAETMADGYLPQITLFDATTLERSLTLSGTLSGGTFTFLAFSADSTLLLATGCEEATSSAPPTSSFHLWDWANSTTPRCSGTMDRGEMAIRAALDPRYEANVLVMCTKSLGLFRQSPNGFKRHPVEGLEMARDATLVDLATLSDGRFLVATSSRQVLVVDRNHAHIAFYTDRPVTCMVGLPDGAVAIGTERGYLQLYRRSANSETALYTIYSESRVPETVLSVSLDSQIRAMAVGPGGETLLCATAGGGPTYLFNLAYARTLALSSDPQNDLWEVLLPGCHEQGIISASLAYKRDFLATASKDLTVRVWQTSPLRLVLTHMCHHSPLALSIDPYGRELVVAYVDGVRCYSVAEGLLVEGEELHHEFGPGAAGAG</sequence>
<dbReference type="AlphaFoldDB" id="A0A8J4F0N1"/>
<dbReference type="InterPro" id="IPR052993">
    <property type="entry name" value="CFA-57"/>
</dbReference>
<dbReference type="Gene3D" id="2.130.10.10">
    <property type="entry name" value="YVTN repeat-like/Quinoprotein amine dehydrogenase"/>
    <property type="match status" value="2"/>
</dbReference>
<feature type="non-terminal residue" evidence="2">
    <location>
        <position position="470"/>
    </location>
</feature>
<accession>A0A8J4F0N1</accession>
<protein>
    <submittedName>
        <fullName evidence="2">Uncharacterized protein</fullName>
    </submittedName>
</protein>
<dbReference type="SUPFAM" id="SSF50978">
    <property type="entry name" value="WD40 repeat-like"/>
    <property type="match status" value="1"/>
</dbReference>
<dbReference type="Pfam" id="PF00400">
    <property type="entry name" value="WD40"/>
    <property type="match status" value="1"/>
</dbReference>
<dbReference type="InterPro" id="IPR036322">
    <property type="entry name" value="WD40_repeat_dom_sf"/>
</dbReference>
<evidence type="ECO:0000313" key="2">
    <source>
        <dbReference type="EMBL" id="GIL53034.1"/>
    </source>
</evidence>
<reference evidence="2" key="1">
    <citation type="journal article" date="2021" name="Proc. Natl. Acad. Sci. U.S.A.">
        <title>Three genomes in the algal genus Volvox reveal the fate of a haploid sex-determining region after a transition to homothallism.</title>
        <authorList>
            <person name="Yamamoto K."/>
            <person name="Hamaji T."/>
            <person name="Kawai-Toyooka H."/>
            <person name="Matsuzaki R."/>
            <person name="Takahashi F."/>
            <person name="Nishimura Y."/>
            <person name="Kawachi M."/>
            <person name="Noguchi H."/>
            <person name="Minakuchi Y."/>
            <person name="Umen J.G."/>
            <person name="Toyoda A."/>
            <person name="Nozaki H."/>
        </authorList>
    </citation>
    <scope>NUCLEOTIDE SEQUENCE</scope>
    <source>
        <strain evidence="2">NIES-3780</strain>
    </source>
</reference>
<feature type="repeat" description="WD" evidence="1">
    <location>
        <begin position="377"/>
        <end position="415"/>
    </location>
</feature>
<organism evidence="2 3">
    <name type="scientific">Volvox africanus</name>
    <dbReference type="NCBI Taxonomy" id="51714"/>
    <lineage>
        <taxon>Eukaryota</taxon>
        <taxon>Viridiplantae</taxon>
        <taxon>Chlorophyta</taxon>
        <taxon>core chlorophytes</taxon>
        <taxon>Chlorophyceae</taxon>
        <taxon>CS clade</taxon>
        <taxon>Chlamydomonadales</taxon>
        <taxon>Volvocaceae</taxon>
        <taxon>Volvox</taxon>
    </lineage>
</organism>
<dbReference type="PANTHER" id="PTHR32215:SF0">
    <property type="entry name" value="CILIA- AND FLAGELLA-ASSOCIATED PROTEIN 57"/>
    <property type="match status" value="1"/>
</dbReference>
<gene>
    <name evidence="2" type="ORF">Vafri_8733</name>
</gene>
<keyword evidence="1" id="KW-0853">WD repeat</keyword>
<keyword evidence="3" id="KW-1185">Reference proteome</keyword>
<evidence type="ECO:0000256" key="1">
    <source>
        <dbReference type="PROSITE-ProRule" id="PRU00221"/>
    </source>
</evidence>
<dbReference type="InterPro" id="IPR001680">
    <property type="entry name" value="WD40_rpt"/>
</dbReference>
<dbReference type="EMBL" id="BNCO01000014">
    <property type="protein sequence ID" value="GIL53034.1"/>
    <property type="molecule type" value="Genomic_DNA"/>
</dbReference>
<dbReference type="PROSITE" id="PS50082">
    <property type="entry name" value="WD_REPEATS_2"/>
    <property type="match status" value="1"/>
</dbReference>
<proteinExistence type="predicted"/>
<name>A0A8J4F0N1_9CHLO</name>
<comment type="caution">
    <text evidence="2">The sequence shown here is derived from an EMBL/GenBank/DDBJ whole genome shotgun (WGS) entry which is preliminary data.</text>
</comment>
<dbReference type="Proteomes" id="UP000747399">
    <property type="component" value="Unassembled WGS sequence"/>
</dbReference>
<dbReference type="InterPro" id="IPR015943">
    <property type="entry name" value="WD40/YVTN_repeat-like_dom_sf"/>
</dbReference>